<dbReference type="Gene3D" id="3.40.630.30">
    <property type="match status" value="1"/>
</dbReference>
<proteinExistence type="predicted"/>
<organism evidence="2 3">
    <name type="scientific">Promicromonospora iranensis</name>
    <dbReference type="NCBI Taxonomy" id="1105144"/>
    <lineage>
        <taxon>Bacteria</taxon>
        <taxon>Bacillati</taxon>
        <taxon>Actinomycetota</taxon>
        <taxon>Actinomycetes</taxon>
        <taxon>Micrococcales</taxon>
        <taxon>Promicromonosporaceae</taxon>
        <taxon>Promicromonospora</taxon>
    </lineage>
</organism>
<dbReference type="EMBL" id="JAVDYE010000001">
    <property type="protein sequence ID" value="MDR7382626.1"/>
    <property type="molecule type" value="Genomic_DNA"/>
</dbReference>
<dbReference type="SUPFAM" id="SSF55729">
    <property type="entry name" value="Acyl-CoA N-acyltransferases (Nat)"/>
    <property type="match status" value="1"/>
</dbReference>
<sequence>MEDPPPADAVQSRLTSRLRLQPVGPANVRDLLLVHDDDEVWPWYGGERPSLEQAERQARLMRESWRLHGVHKWIAYDRASGEVVGRGGLSRTPVDDDWGQIYDFLPGEPWVRVAHGATRPFVAHANWLELGWALRRDFWGHGYASEIGRAGLAFAFDILGVHAVVSCTVRHNQRSRAVMERIGMRYVGEIRSRGMIEGVEGERDDAPYAVCVLLRSDRDQGTGRGSAARSA</sequence>
<dbReference type="PANTHER" id="PTHR43792">
    <property type="entry name" value="GNAT FAMILY, PUTATIVE (AFU_ORTHOLOGUE AFUA_3G00765)-RELATED-RELATED"/>
    <property type="match status" value="1"/>
</dbReference>
<keyword evidence="3" id="KW-1185">Reference proteome</keyword>
<evidence type="ECO:0000259" key="1">
    <source>
        <dbReference type="PROSITE" id="PS51186"/>
    </source>
</evidence>
<evidence type="ECO:0000313" key="2">
    <source>
        <dbReference type="EMBL" id="MDR7382626.1"/>
    </source>
</evidence>
<dbReference type="InterPro" id="IPR000182">
    <property type="entry name" value="GNAT_dom"/>
</dbReference>
<dbReference type="PROSITE" id="PS51186">
    <property type="entry name" value="GNAT"/>
    <property type="match status" value="1"/>
</dbReference>
<dbReference type="InterPro" id="IPR016181">
    <property type="entry name" value="Acyl_CoA_acyltransferase"/>
</dbReference>
<reference evidence="2 3" key="1">
    <citation type="submission" date="2023-07" db="EMBL/GenBank/DDBJ databases">
        <title>Sequencing the genomes of 1000 actinobacteria strains.</title>
        <authorList>
            <person name="Klenk H.-P."/>
        </authorList>
    </citation>
    <scope>NUCLEOTIDE SEQUENCE [LARGE SCALE GENOMIC DNA]</scope>
    <source>
        <strain evidence="2 3">DSM 45554</strain>
    </source>
</reference>
<dbReference type="Proteomes" id="UP001183585">
    <property type="component" value="Unassembled WGS sequence"/>
</dbReference>
<comment type="caution">
    <text evidence="2">The sequence shown here is derived from an EMBL/GenBank/DDBJ whole genome shotgun (WGS) entry which is preliminary data.</text>
</comment>
<accession>A0ABU2CMR4</accession>
<feature type="domain" description="N-acetyltransferase" evidence="1">
    <location>
        <begin position="26"/>
        <end position="206"/>
    </location>
</feature>
<protein>
    <submittedName>
        <fullName evidence="2">RimJ/RimL family protein N-acetyltransferase</fullName>
    </submittedName>
</protein>
<dbReference type="Pfam" id="PF13302">
    <property type="entry name" value="Acetyltransf_3"/>
    <property type="match status" value="1"/>
</dbReference>
<dbReference type="RefSeq" id="WP_274993108.1">
    <property type="nucleotide sequence ID" value="NZ_JAJQQP010000004.1"/>
</dbReference>
<gene>
    <name evidence="2" type="ORF">J2S48_002141</name>
</gene>
<dbReference type="PANTHER" id="PTHR43792:SF1">
    <property type="entry name" value="N-ACETYLTRANSFERASE DOMAIN-CONTAINING PROTEIN"/>
    <property type="match status" value="1"/>
</dbReference>
<dbReference type="InterPro" id="IPR051531">
    <property type="entry name" value="N-acetyltransferase"/>
</dbReference>
<evidence type="ECO:0000313" key="3">
    <source>
        <dbReference type="Proteomes" id="UP001183585"/>
    </source>
</evidence>
<name>A0ABU2CMR4_9MICO</name>